<dbReference type="EMBL" id="SSTJ01000006">
    <property type="protein sequence ID" value="THG37287.1"/>
    <property type="molecule type" value="Genomic_DNA"/>
</dbReference>
<keyword evidence="2" id="KW-0472">Membrane</keyword>
<sequence length="172" mass="18457">MPGRVRAGRPRECGQTTVEAAFGLPIVFLLVLLLAQPGIVLYDRMVMASAASEACRLLATGEGDATACVDFVKRRLGAIPQHDNFHVHRGGCTWKVTCEGGGSADRSRVVVRTEVRPLPLLDMGATLLGLVNERGNLVIEVEVEVPTRASWAQESLGGSHPNDKAGAWRDES</sequence>
<protein>
    <submittedName>
        <fullName evidence="4">Pilus assembly protein</fullName>
    </submittedName>
</protein>
<evidence type="ECO:0000313" key="4">
    <source>
        <dbReference type="EMBL" id="THG37287.1"/>
    </source>
</evidence>
<feature type="transmembrane region" description="Helical" evidence="2">
    <location>
        <begin position="20"/>
        <end position="42"/>
    </location>
</feature>
<evidence type="ECO:0000256" key="2">
    <source>
        <dbReference type="SAM" id="Phobius"/>
    </source>
</evidence>
<keyword evidence="2" id="KW-0812">Transmembrane</keyword>
<proteinExistence type="predicted"/>
<feature type="region of interest" description="Disordered" evidence="1">
    <location>
        <begin position="152"/>
        <end position="172"/>
    </location>
</feature>
<keyword evidence="2" id="KW-1133">Transmembrane helix</keyword>
<gene>
    <name evidence="4" type="ORF">E5986_05855</name>
</gene>
<accession>A0A4V3WUV2</accession>
<evidence type="ECO:0000259" key="3">
    <source>
        <dbReference type="Pfam" id="PF07811"/>
    </source>
</evidence>
<feature type="domain" description="TadE-like" evidence="3">
    <location>
        <begin position="14"/>
        <end position="56"/>
    </location>
</feature>
<name>A0A4V3WUV2_9ACTN</name>
<dbReference type="Pfam" id="PF07811">
    <property type="entry name" value="TadE"/>
    <property type="match status" value="1"/>
</dbReference>
<dbReference type="AlphaFoldDB" id="A0A4V3WUV2"/>
<evidence type="ECO:0000256" key="1">
    <source>
        <dbReference type="SAM" id="MobiDB-lite"/>
    </source>
</evidence>
<dbReference type="RefSeq" id="WP_136434178.1">
    <property type="nucleotide sequence ID" value="NZ_SSTJ01000006.1"/>
</dbReference>
<dbReference type="Proteomes" id="UP000308978">
    <property type="component" value="Unassembled WGS sequence"/>
</dbReference>
<evidence type="ECO:0000313" key="5">
    <source>
        <dbReference type="Proteomes" id="UP000308978"/>
    </source>
</evidence>
<reference evidence="4 5" key="1">
    <citation type="submission" date="2019-04" db="EMBL/GenBank/DDBJ databases">
        <title>Microbes associate with the intestines of laboratory mice.</title>
        <authorList>
            <person name="Navarre W."/>
            <person name="Wong E."/>
            <person name="Huang K.C."/>
            <person name="Tropini C."/>
            <person name="Ng K."/>
            <person name="Yu B."/>
        </authorList>
    </citation>
    <scope>NUCLEOTIDE SEQUENCE [LARGE SCALE GENOMIC DNA]</scope>
    <source>
        <strain evidence="4 5">NM80_B27</strain>
    </source>
</reference>
<dbReference type="InterPro" id="IPR012495">
    <property type="entry name" value="TadE-like_dom"/>
</dbReference>
<comment type="caution">
    <text evidence="4">The sequence shown here is derived from an EMBL/GenBank/DDBJ whole genome shotgun (WGS) entry which is preliminary data.</text>
</comment>
<feature type="compositionally biased region" description="Basic and acidic residues" evidence="1">
    <location>
        <begin position="161"/>
        <end position="172"/>
    </location>
</feature>
<organism evidence="4 5">
    <name type="scientific">Adlercreutzia caecimuris</name>
    <dbReference type="NCBI Taxonomy" id="671266"/>
    <lineage>
        <taxon>Bacteria</taxon>
        <taxon>Bacillati</taxon>
        <taxon>Actinomycetota</taxon>
        <taxon>Coriobacteriia</taxon>
        <taxon>Eggerthellales</taxon>
        <taxon>Eggerthellaceae</taxon>
        <taxon>Adlercreutzia</taxon>
    </lineage>
</organism>